<dbReference type="Proteomes" id="UP000682134">
    <property type="component" value="Unassembled WGS sequence"/>
</dbReference>
<sequence length="117" mass="13084">MHLTWYSLVLLILASFRLTRLVVHDKITAFIRRPFIEEIIIEEKGVPVTYLKIKGKGLRKFIGELLSCTWCSGIWCTVFLIGSVVYFPTIGEFLVLLLAIAGGAGVIETIVSKLIDS</sequence>
<accession>A0A940NFQ2</accession>
<feature type="transmembrane region" description="Helical" evidence="1">
    <location>
        <begin position="93"/>
        <end position="111"/>
    </location>
</feature>
<keyword evidence="1" id="KW-1133">Transmembrane helix</keyword>
<dbReference type="EMBL" id="JAGIYQ010000003">
    <property type="protein sequence ID" value="MBP0724614.1"/>
    <property type="molecule type" value="Genomic_DNA"/>
</dbReference>
<dbReference type="Pfam" id="PF07098">
    <property type="entry name" value="DUF1360"/>
    <property type="match status" value="1"/>
</dbReference>
<organism evidence="2 3">
    <name type="scientific">Gottfriedia endophytica</name>
    <dbReference type="NCBI Taxonomy" id="2820819"/>
    <lineage>
        <taxon>Bacteria</taxon>
        <taxon>Bacillati</taxon>
        <taxon>Bacillota</taxon>
        <taxon>Bacilli</taxon>
        <taxon>Bacillales</taxon>
        <taxon>Bacillaceae</taxon>
        <taxon>Gottfriedia</taxon>
    </lineage>
</organism>
<dbReference type="AlphaFoldDB" id="A0A940NFQ2"/>
<keyword evidence="3" id="KW-1185">Reference proteome</keyword>
<comment type="caution">
    <text evidence="2">The sequence shown here is derived from an EMBL/GenBank/DDBJ whole genome shotgun (WGS) entry which is preliminary data.</text>
</comment>
<keyword evidence="1" id="KW-0812">Transmembrane</keyword>
<evidence type="ECO:0000256" key="1">
    <source>
        <dbReference type="SAM" id="Phobius"/>
    </source>
</evidence>
<gene>
    <name evidence="2" type="ORF">J5Y03_05360</name>
</gene>
<dbReference type="InterPro" id="IPR010773">
    <property type="entry name" value="Mycophage_PG1_Gp7"/>
</dbReference>
<keyword evidence="1" id="KW-0472">Membrane</keyword>
<feature type="transmembrane region" description="Helical" evidence="1">
    <location>
        <begin position="61"/>
        <end position="87"/>
    </location>
</feature>
<evidence type="ECO:0000313" key="3">
    <source>
        <dbReference type="Proteomes" id="UP000682134"/>
    </source>
</evidence>
<evidence type="ECO:0000313" key="2">
    <source>
        <dbReference type="EMBL" id="MBP0724614.1"/>
    </source>
</evidence>
<feature type="transmembrane region" description="Helical" evidence="1">
    <location>
        <begin position="6"/>
        <end position="23"/>
    </location>
</feature>
<name>A0A940NFQ2_9BACI</name>
<protein>
    <submittedName>
        <fullName evidence="2">DUF1360 domain-containing protein</fullName>
    </submittedName>
</protein>
<reference evidence="2" key="1">
    <citation type="submission" date="2021-04" db="EMBL/GenBank/DDBJ databases">
        <title>Genome seq and assembly of Bacillus sp.</title>
        <authorList>
            <person name="Chhetri G."/>
        </authorList>
    </citation>
    <scope>NUCLEOTIDE SEQUENCE</scope>
    <source>
        <strain evidence="2">RG28</strain>
    </source>
</reference>
<proteinExistence type="predicted"/>